<evidence type="ECO:0000313" key="1">
    <source>
        <dbReference type="EMBL" id="KAH6934724.1"/>
    </source>
</evidence>
<keyword evidence="2" id="KW-1185">Reference proteome</keyword>
<name>A0ACB7SLE4_HYAAI</name>
<protein>
    <submittedName>
        <fullName evidence="1">Uncharacterized protein</fullName>
    </submittedName>
</protein>
<dbReference type="Proteomes" id="UP000821845">
    <property type="component" value="Chromosome 4"/>
</dbReference>
<dbReference type="EMBL" id="CM023484">
    <property type="protein sequence ID" value="KAH6934724.1"/>
    <property type="molecule type" value="Genomic_DNA"/>
</dbReference>
<sequence>MRKEKEKRAVSELLAVGPVFQLKSVALGEAFLTAGFSSHLRRRHPWRGDGSVGGGRGSWTFEPSSTGRRWNSSPERELTGFVKSKAPRRYAKVTRGLLLLAPRAP</sequence>
<comment type="caution">
    <text evidence="1">The sequence shown here is derived from an EMBL/GenBank/DDBJ whole genome shotgun (WGS) entry which is preliminary data.</text>
</comment>
<reference evidence="1" key="1">
    <citation type="submission" date="2020-05" db="EMBL/GenBank/DDBJ databases">
        <title>Large-scale comparative analyses of tick genomes elucidate their genetic diversity and vector capacities.</title>
        <authorList>
            <person name="Jia N."/>
            <person name="Wang J."/>
            <person name="Shi W."/>
            <person name="Du L."/>
            <person name="Sun Y."/>
            <person name="Zhan W."/>
            <person name="Jiang J."/>
            <person name="Wang Q."/>
            <person name="Zhang B."/>
            <person name="Ji P."/>
            <person name="Sakyi L.B."/>
            <person name="Cui X."/>
            <person name="Yuan T."/>
            <person name="Jiang B."/>
            <person name="Yang W."/>
            <person name="Lam T.T.-Y."/>
            <person name="Chang Q."/>
            <person name="Ding S."/>
            <person name="Wang X."/>
            <person name="Zhu J."/>
            <person name="Ruan X."/>
            <person name="Zhao L."/>
            <person name="Wei J."/>
            <person name="Que T."/>
            <person name="Du C."/>
            <person name="Cheng J."/>
            <person name="Dai P."/>
            <person name="Han X."/>
            <person name="Huang E."/>
            <person name="Gao Y."/>
            <person name="Liu J."/>
            <person name="Shao H."/>
            <person name="Ye R."/>
            <person name="Li L."/>
            <person name="Wei W."/>
            <person name="Wang X."/>
            <person name="Wang C."/>
            <person name="Yang T."/>
            <person name="Huo Q."/>
            <person name="Li W."/>
            <person name="Guo W."/>
            <person name="Chen H."/>
            <person name="Zhou L."/>
            <person name="Ni X."/>
            <person name="Tian J."/>
            <person name="Zhou Y."/>
            <person name="Sheng Y."/>
            <person name="Liu T."/>
            <person name="Pan Y."/>
            <person name="Xia L."/>
            <person name="Li J."/>
            <person name="Zhao F."/>
            <person name="Cao W."/>
        </authorList>
    </citation>
    <scope>NUCLEOTIDE SEQUENCE</scope>
    <source>
        <strain evidence="1">Hyas-2018</strain>
    </source>
</reference>
<proteinExistence type="predicted"/>
<accession>A0ACB7SLE4</accession>
<organism evidence="1 2">
    <name type="scientific">Hyalomma asiaticum</name>
    <name type="common">Tick</name>
    <dbReference type="NCBI Taxonomy" id="266040"/>
    <lineage>
        <taxon>Eukaryota</taxon>
        <taxon>Metazoa</taxon>
        <taxon>Ecdysozoa</taxon>
        <taxon>Arthropoda</taxon>
        <taxon>Chelicerata</taxon>
        <taxon>Arachnida</taxon>
        <taxon>Acari</taxon>
        <taxon>Parasitiformes</taxon>
        <taxon>Ixodida</taxon>
        <taxon>Ixodoidea</taxon>
        <taxon>Ixodidae</taxon>
        <taxon>Hyalomminae</taxon>
        <taxon>Hyalomma</taxon>
    </lineage>
</organism>
<gene>
    <name evidence="1" type="ORF">HPB50_027435</name>
</gene>
<evidence type="ECO:0000313" key="2">
    <source>
        <dbReference type="Proteomes" id="UP000821845"/>
    </source>
</evidence>